<evidence type="ECO:0000256" key="2">
    <source>
        <dbReference type="SAM" id="MobiDB-lite"/>
    </source>
</evidence>
<dbReference type="EMBL" id="MIKG01000011">
    <property type="protein sequence ID" value="RAO70072.1"/>
    <property type="molecule type" value="Genomic_DNA"/>
</dbReference>
<feature type="compositionally biased region" description="Basic and acidic residues" evidence="2">
    <location>
        <begin position="219"/>
        <end position="228"/>
    </location>
</feature>
<dbReference type="Pfam" id="PF14833">
    <property type="entry name" value="NAD_binding_11"/>
    <property type="match status" value="1"/>
</dbReference>
<organism evidence="6 7">
    <name type="scientific">Talaromyces amestolkiae</name>
    <dbReference type="NCBI Taxonomy" id="1196081"/>
    <lineage>
        <taxon>Eukaryota</taxon>
        <taxon>Fungi</taxon>
        <taxon>Dikarya</taxon>
        <taxon>Ascomycota</taxon>
        <taxon>Pezizomycotina</taxon>
        <taxon>Eurotiomycetes</taxon>
        <taxon>Eurotiomycetidae</taxon>
        <taxon>Eurotiales</taxon>
        <taxon>Trichocomaceae</taxon>
        <taxon>Talaromyces</taxon>
        <taxon>Talaromyces sect. Talaromyces</taxon>
    </lineage>
</organism>
<dbReference type="Proteomes" id="UP000249363">
    <property type="component" value="Unassembled WGS sequence"/>
</dbReference>
<dbReference type="InterPro" id="IPR029154">
    <property type="entry name" value="HIBADH-like_NADP-bd"/>
</dbReference>
<feature type="compositionally biased region" description="Basic and acidic residues" evidence="2">
    <location>
        <begin position="184"/>
        <end position="197"/>
    </location>
</feature>
<dbReference type="InterPro" id="IPR051265">
    <property type="entry name" value="HIBADH-related_NP60_sf"/>
</dbReference>
<evidence type="ECO:0000259" key="4">
    <source>
        <dbReference type="Pfam" id="PF08547"/>
    </source>
</evidence>
<dbReference type="RefSeq" id="XP_040734588.1">
    <property type="nucleotide sequence ID" value="XM_040878631.1"/>
</dbReference>
<dbReference type="Gene3D" id="1.10.1040.10">
    <property type="entry name" value="N-(1-d-carboxylethyl)-l-norvaline Dehydrogenase, domain 2"/>
    <property type="match status" value="1"/>
</dbReference>
<proteinExistence type="inferred from homology"/>
<dbReference type="InterPro" id="IPR006115">
    <property type="entry name" value="6PGDH_NADP-bd"/>
</dbReference>
<dbReference type="PANTHER" id="PTHR43580">
    <property type="entry name" value="OXIDOREDUCTASE GLYR1-RELATED"/>
    <property type="match status" value="1"/>
</dbReference>
<comment type="similarity">
    <text evidence="1">Belongs to the HIBADH-related family. NP60 subfamily.</text>
</comment>
<dbReference type="OrthoDB" id="435038at2759"/>
<dbReference type="GeneID" id="63795300"/>
<feature type="domain" description="3-hydroxyisobutyrate dehydrogenase-like NAD-binding" evidence="5">
    <location>
        <begin position="417"/>
        <end position="537"/>
    </location>
</feature>
<evidence type="ECO:0000313" key="7">
    <source>
        <dbReference type="Proteomes" id="UP000249363"/>
    </source>
</evidence>
<dbReference type="Gene3D" id="3.40.50.720">
    <property type="entry name" value="NAD(P)-binding Rossmann-like Domain"/>
    <property type="match status" value="1"/>
</dbReference>
<sequence length="551" mass="60583">MTISRKYLFGGEAPWSKQDWTACDDRVRGGASTSQISIRASTVDHPSTPAYSSSAFFHGHLDITTLGGAGFASQRNTTNTLLWHLEKYDGIELTIGKSDGKRYAFVLKDEILPKRPDGREQSSLSWEYEFAVPPPKEGEEGTKEGTIVRVKCFFGTQQGDFEIEIKSIAAFRQSDQVEPPPIRQDGEDMTEKLRQQEQQRGGRPPPSRESETDAMISKTSKEADEPKRPQKRGPKNPILSIILADQRGMTKNLVQKGSLSSPILLYNRTYSKAESHALTLGGPSHAKAVRTITEAVSPSNIIFTCVGDDAAVEDIFSVALSEKEDVAGKLFVDMSTIHPDTSRKLYTRIADRGARFVSCPIFGVPAMAEAGQLICVLGGAKPDVERILPYTIGVMARANIDLSFDPSTTPESAQDVGKASTMKLIGNSFILSFVEQLAEGLTLAEKSGVGIDPLAQWLELMFPGPLPKYVERMQTGDYYKREYPLFQVDLARKDLRHVASVAEASGMRMRSLEVVDGYLKDVKAHSGERGDIAGMYGAVRKESGLKFENDE</sequence>
<evidence type="ECO:0000259" key="3">
    <source>
        <dbReference type="Pfam" id="PF03446"/>
    </source>
</evidence>
<dbReference type="PANTHER" id="PTHR43580:SF3">
    <property type="entry name" value="6-PHOSPHOGLUCONATE DEHYDROGENASE FAMILY PROTEIN (AFU_ORTHOLOGUE AFUA_2G11600)"/>
    <property type="match status" value="1"/>
</dbReference>
<reference evidence="6 7" key="1">
    <citation type="journal article" date="2017" name="Biotechnol. Biofuels">
        <title>Differential beta-glucosidase expression as a function of carbon source availability in Talaromyces amestolkiae: a genomic and proteomic approach.</title>
        <authorList>
            <person name="de Eugenio L.I."/>
            <person name="Mendez-Liter J.A."/>
            <person name="Nieto-Dominguez M."/>
            <person name="Alonso L."/>
            <person name="Gil-Munoz J."/>
            <person name="Barriuso J."/>
            <person name="Prieto A."/>
            <person name="Martinez M.J."/>
        </authorList>
    </citation>
    <scope>NUCLEOTIDE SEQUENCE [LARGE SCALE GENOMIC DNA]</scope>
    <source>
        <strain evidence="6 7">CIB</strain>
    </source>
</reference>
<dbReference type="GO" id="GO:0051287">
    <property type="term" value="F:NAD binding"/>
    <property type="evidence" value="ECO:0007669"/>
    <property type="project" value="InterPro"/>
</dbReference>
<evidence type="ECO:0000256" key="1">
    <source>
        <dbReference type="ARBA" id="ARBA00007598"/>
    </source>
</evidence>
<protein>
    <recommendedName>
        <fullName evidence="8">6-phosphogluconate dehydrogenase NADP-binding domain-containing protein</fullName>
    </recommendedName>
</protein>
<dbReference type="GO" id="GO:0050661">
    <property type="term" value="F:NADP binding"/>
    <property type="evidence" value="ECO:0007669"/>
    <property type="project" value="InterPro"/>
</dbReference>
<dbReference type="InterPro" id="IPR013857">
    <property type="entry name" value="NADH-UbQ_OxRdtase-assoc_prot30"/>
</dbReference>
<name>A0A364L2N3_TALAM</name>
<dbReference type="InterPro" id="IPR008927">
    <property type="entry name" value="6-PGluconate_DH-like_C_sf"/>
</dbReference>
<gene>
    <name evidence="6" type="ORF">BHQ10_006084</name>
</gene>
<keyword evidence="7" id="KW-1185">Reference proteome</keyword>
<evidence type="ECO:0000259" key="5">
    <source>
        <dbReference type="Pfam" id="PF14833"/>
    </source>
</evidence>
<feature type="domain" description="6-phosphogluconate dehydrogenase NADP-binding" evidence="3">
    <location>
        <begin position="248"/>
        <end position="389"/>
    </location>
</feature>
<dbReference type="AlphaFoldDB" id="A0A364L2N3"/>
<dbReference type="InterPro" id="IPR013328">
    <property type="entry name" value="6PGD_dom2"/>
</dbReference>
<dbReference type="SUPFAM" id="SSF48179">
    <property type="entry name" value="6-phosphogluconate dehydrogenase C-terminal domain-like"/>
    <property type="match status" value="1"/>
</dbReference>
<evidence type="ECO:0000313" key="6">
    <source>
        <dbReference type="EMBL" id="RAO70072.1"/>
    </source>
</evidence>
<dbReference type="Pfam" id="PF08547">
    <property type="entry name" value="CIA30"/>
    <property type="match status" value="1"/>
</dbReference>
<comment type="caution">
    <text evidence="6">The sequence shown here is derived from an EMBL/GenBank/DDBJ whole genome shotgun (WGS) entry which is preliminary data.</text>
</comment>
<dbReference type="SUPFAM" id="SSF51735">
    <property type="entry name" value="NAD(P)-binding Rossmann-fold domains"/>
    <property type="match status" value="1"/>
</dbReference>
<dbReference type="STRING" id="1196081.A0A364L2N3"/>
<feature type="region of interest" description="Disordered" evidence="2">
    <location>
        <begin position="172"/>
        <end position="238"/>
    </location>
</feature>
<evidence type="ECO:0008006" key="8">
    <source>
        <dbReference type="Google" id="ProtNLM"/>
    </source>
</evidence>
<dbReference type="Pfam" id="PF03446">
    <property type="entry name" value="NAD_binding_2"/>
    <property type="match status" value="1"/>
</dbReference>
<dbReference type="InterPro" id="IPR036291">
    <property type="entry name" value="NAD(P)-bd_dom_sf"/>
</dbReference>
<feature type="domain" description="NADH:ubiquinone oxidoreductase intermediate-associated protein 30" evidence="4">
    <location>
        <begin position="16"/>
        <end position="135"/>
    </location>
</feature>
<accession>A0A364L2N3</accession>